<sequence>MRTQFGRATEGLKPAADIGLRVSFAAEVKSAWLIGFSMRPFADHEPGVAAVDDKPVIGSGAFGAADFTFVNGADQADLPRFRAEMDCCTDL</sequence>
<name>E6PYB1_9ZZZZ</name>
<proteinExistence type="predicted"/>
<accession>E6PYB1</accession>
<evidence type="ECO:0000313" key="1">
    <source>
        <dbReference type="EMBL" id="CBH99920.1"/>
    </source>
</evidence>
<dbReference type="EMBL" id="CABN01000068">
    <property type="protein sequence ID" value="CBH99920.1"/>
    <property type="molecule type" value="Genomic_DNA"/>
</dbReference>
<reference evidence="1" key="1">
    <citation type="submission" date="2009-10" db="EMBL/GenBank/DDBJ databases">
        <title>Diversity of trophic interactions inside an arsenic-rich microbial ecosystem.</title>
        <authorList>
            <person name="Bertin P.N."/>
            <person name="Heinrich-Salmeron A."/>
            <person name="Pelletier E."/>
            <person name="Goulhen-Chollet F."/>
            <person name="Arsene-Ploetze F."/>
            <person name="Gallien S."/>
            <person name="Calteau A."/>
            <person name="Vallenet D."/>
            <person name="Casiot C."/>
            <person name="Chane-Woon-Ming B."/>
            <person name="Giloteaux L."/>
            <person name="Barakat M."/>
            <person name="Bonnefoy V."/>
            <person name="Bruneel O."/>
            <person name="Chandler M."/>
            <person name="Cleiss J."/>
            <person name="Duran R."/>
            <person name="Elbaz-Poulichet F."/>
            <person name="Fonknechten N."/>
            <person name="Lauga B."/>
            <person name="Mornico D."/>
            <person name="Ortet P."/>
            <person name="Schaeffer C."/>
            <person name="Siguier P."/>
            <person name="Alexander Thil Smith A."/>
            <person name="Van Dorsselaer A."/>
            <person name="Weissenbach J."/>
            <person name="Medigue C."/>
            <person name="Le Paslier D."/>
        </authorList>
    </citation>
    <scope>NUCLEOTIDE SEQUENCE</scope>
</reference>
<gene>
    <name evidence="1" type="ORF">CARN3_0887</name>
</gene>
<comment type="caution">
    <text evidence="1">The sequence shown here is derived from an EMBL/GenBank/DDBJ whole genome shotgun (WGS) entry which is preliminary data.</text>
</comment>
<organism evidence="1">
    <name type="scientific">mine drainage metagenome</name>
    <dbReference type="NCBI Taxonomy" id="410659"/>
    <lineage>
        <taxon>unclassified sequences</taxon>
        <taxon>metagenomes</taxon>
        <taxon>ecological metagenomes</taxon>
    </lineage>
</organism>
<dbReference type="AlphaFoldDB" id="E6PYB1"/>
<protein>
    <submittedName>
        <fullName evidence="1">Uncharacterized protein</fullName>
    </submittedName>
</protein>